<dbReference type="GO" id="GO:0071973">
    <property type="term" value="P:bacterial-type flagellum-dependent cell motility"/>
    <property type="evidence" value="ECO:0007669"/>
    <property type="project" value="InterPro"/>
</dbReference>
<dbReference type="InterPro" id="IPR051469">
    <property type="entry name" value="FliN/MopA/SpaO"/>
</dbReference>
<dbReference type="SUPFAM" id="SSF101801">
    <property type="entry name" value="Surface presentation of antigens (SPOA)"/>
    <property type="match status" value="1"/>
</dbReference>
<keyword evidence="4" id="KW-1003">Cell membrane</keyword>
<keyword evidence="9" id="KW-0969">Cilium</keyword>
<organism evidence="9 10">
    <name type="scientific">Parvularcula maris</name>
    <dbReference type="NCBI Taxonomy" id="2965077"/>
    <lineage>
        <taxon>Bacteria</taxon>
        <taxon>Pseudomonadati</taxon>
        <taxon>Pseudomonadota</taxon>
        <taxon>Alphaproteobacteria</taxon>
        <taxon>Parvularculales</taxon>
        <taxon>Parvularculaceae</taxon>
        <taxon>Parvularcula</taxon>
    </lineage>
</organism>
<evidence type="ECO:0000256" key="6">
    <source>
        <dbReference type="ARBA" id="ARBA00022779"/>
    </source>
</evidence>
<dbReference type="Gene3D" id="2.30.330.10">
    <property type="entry name" value="SpoA-like"/>
    <property type="match status" value="1"/>
</dbReference>
<dbReference type="Proteomes" id="UP001142610">
    <property type="component" value="Unassembled WGS sequence"/>
</dbReference>
<evidence type="ECO:0000256" key="5">
    <source>
        <dbReference type="ARBA" id="ARBA00022500"/>
    </source>
</evidence>
<sequence>MTSETSPSPLEHLLSDMPVELSVRLGSASMTMADLLALTKGSVLELAESAERPLELCANGSVIARGELGEAEGDRGLFLRITELSGTAEAT</sequence>
<comment type="subcellular location">
    <subcellularLocation>
        <location evidence="1">Cell membrane</location>
        <topology evidence="1">Peripheral membrane protein</topology>
        <orientation evidence="1">Cytoplasmic side</orientation>
    </subcellularLocation>
</comment>
<keyword evidence="9" id="KW-0282">Flagellum</keyword>
<dbReference type="GO" id="GO:0005886">
    <property type="term" value="C:plasma membrane"/>
    <property type="evidence" value="ECO:0007669"/>
    <property type="project" value="UniProtKB-SubCell"/>
</dbReference>
<dbReference type="GO" id="GO:0003774">
    <property type="term" value="F:cytoskeletal motor activity"/>
    <property type="evidence" value="ECO:0007669"/>
    <property type="project" value="InterPro"/>
</dbReference>
<dbReference type="GO" id="GO:0009425">
    <property type="term" value="C:bacterial-type flagellum basal body"/>
    <property type="evidence" value="ECO:0007669"/>
    <property type="project" value="InterPro"/>
</dbReference>
<protein>
    <recommendedName>
        <fullName evidence="3">Flagellar motor switch protein FliN</fullName>
    </recommendedName>
</protein>
<dbReference type="GO" id="GO:0006935">
    <property type="term" value="P:chemotaxis"/>
    <property type="evidence" value="ECO:0007669"/>
    <property type="project" value="UniProtKB-KW"/>
</dbReference>
<dbReference type="PANTHER" id="PTHR43484:SF1">
    <property type="entry name" value="FLAGELLAR MOTOR SWITCH PROTEIN FLIN"/>
    <property type="match status" value="1"/>
</dbReference>
<gene>
    <name evidence="9" type="ORF">NOG11_01555</name>
</gene>
<dbReference type="EMBL" id="JANIBC010000001">
    <property type="protein sequence ID" value="MCQ8184063.1"/>
    <property type="molecule type" value="Genomic_DNA"/>
</dbReference>
<keyword evidence="6" id="KW-0283">Flagellar rotation</keyword>
<comment type="caution">
    <text evidence="9">The sequence shown here is derived from an EMBL/GenBank/DDBJ whole genome shotgun (WGS) entry which is preliminary data.</text>
</comment>
<proteinExistence type="inferred from homology"/>
<evidence type="ECO:0000313" key="10">
    <source>
        <dbReference type="Proteomes" id="UP001142610"/>
    </source>
</evidence>
<keyword evidence="9" id="KW-0966">Cell projection</keyword>
<evidence type="ECO:0000313" key="9">
    <source>
        <dbReference type="EMBL" id="MCQ8184063.1"/>
    </source>
</evidence>
<evidence type="ECO:0000259" key="8">
    <source>
        <dbReference type="Pfam" id="PF01052"/>
    </source>
</evidence>
<dbReference type="PANTHER" id="PTHR43484">
    <property type="match status" value="1"/>
</dbReference>
<keyword evidence="7" id="KW-0472">Membrane</keyword>
<name>A0A9X2L6U0_9PROT</name>
<evidence type="ECO:0000256" key="1">
    <source>
        <dbReference type="ARBA" id="ARBA00004413"/>
    </source>
</evidence>
<evidence type="ECO:0000256" key="7">
    <source>
        <dbReference type="ARBA" id="ARBA00023136"/>
    </source>
</evidence>
<accession>A0A9X2L6U0</accession>
<dbReference type="InterPro" id="IPR001172">
    <property type="entry name" value="FliN_T3SS_HrcQb"/>
</dbReference>
<dbReference type="PRINTS" id="PR00956">
    <property type="entry name" value="FLGMOTORFLIN"/>
</dbReference>
<dbReference type="RefSeq" id="WP_256617869.1">
    <property type="nucleotide sequence ID" value="NZ_JANIBC010000001.1"/>
</dbReference>
<dbReference type="Pfam" id="PF01052">
    <property type="entry name" value="FliMN_C"/>
    <property type="match status" value="1"/>
</dbReference>
<dbReference type="InterPro" id="IPR036429">
    <property type="entry name" value="SpoA-like_sf"/>
</dbReference>
<evidence type="ECO:0000256" key="3">
    <source>
        <dbReference type="ARBA" id="ARBA00021897"/>
    </source>
</evidence>
<dbReference type="InterPro" id="IPR001543">
    <property type="entry name" value="FliN-like_C"/>
</dbReference>
<feature type="domain" description="Flagellar motor switch protein FliN-like C-terminal" evidence="8">
    <location>
        <begin position="14"/>
        <end position="83"/>
    </location>
</feature>
<keyword evidence="5" id="KW-0145">Chemotaxis</keyword>
<reference evidence="9" key="1">
    <citation type="submission" date="2022-07" db="EMBL/GenBank/DDBJ databases">
        <title>Parvularcula maris sp. nov., an algicidal bacterium isolated from seawater.</title>
        <authorList>
            <person name="Li F."/>
        </authorList>
    </citation>
    <scope>NUCLEOTIDE SEQUENCE</scope>
    <source>
        <strain evidence="9">BGMRC 0090</strain>
    </source>
</reference>
<evidence type="ECO:0000256" key="2">
    <source>
        <dbReference type="ARBA" id="ARBA00009226"/>
    </source>
</evidence>
<comment type="similarity">
    <text evidence="2">Belongs to the FliN/MopA/SpaO family.</text>
</comment>
<keyword evidence="10" id="KW-1185">Reference proteome</keyword>
<evidence type="ECO:0000256" key="4">
    <source>
        <dbReference type="ARBA" id="ARBA00022475"/>
    </source>
</evidence>
<dbReference type="AlphaFoldDB" id="A0A9X2L6U0"/>